<reference evidence="8 9" key="1">
    <citation type="submission" date="2024-03" db="EMBL/GenBank/DDBJ databases">
        <title>Aureococcus anophagefferens CCMP1851 and Kratosvirus quantuckense: Draft genome of a second virus-susceptible host strain in the model system.</title>
        <authorList>
            <person name="Chase E."/>
            <person name="Truchon A.R."/>
            <person name="Schepens W."/>
            <person name="Wilhelm S.W."/>
        </authorList>
    </citation>
    <scope>NUCLEOTIDE SEQUENCE [LARGE SCALE GENOMIC DNA]</scope>
    <source>
        <strain evidence="8 9">CCMP1851</strain>
    </source>
</reference>
<evidence type="ECO:0000256" key="6">
    <source>
        <dbReference type="SAM" id="MobiDB-lite"/>
    </source>
</evidence>
<dbReference type="SUPFAM" id="SSF52540">
    <property type="entry name" value="P-loop containing nucleoside triphosphate hydrolases"/>
    <property type="match status" value="1"/>
</dbReference>
<keyword evidence="1 5" id="KW-0547">Nucleotide-binding</keyword>
<dbReference type="InterPro" id="IPR039904">
    <property type="entry name" value="TRANK1"/>
</dbReference>
<accession>A0ABR1FPZ0</accession>
<evidence type="ECO:0000256" key="2">
    <source>
        <dbReference type="ARBA" id="ARBA00022801"/>
    </source>
</evidence>
<feature type="domain" description="UvrD-like helicase ATP-binding" evidence="7">
    <location>
        <begin position="335"/>
        <end position="621"/>
    </location>
</feature>
<dbReference type="InterPro" id="IPR014016">
    <property type="entry name" value="UvrD-like_ATP-bd"/>
</dbReference>
<feature type="compositionally biased region" description="Low complexity" evidence="6">
    <location>
        <begin position="118"/>
        <end position="129"/>
    </location>
</feature>
<feature type="compositionally biased region" description="Basic residues" evidence="6">
    <location>
        <begin position="768"/>
        <end position="793"/>
    </location>
</feature>
<dbReference type="Proteomes" id="UP001363151">
    <property type="component" value="Unassembled WGS sequence"/>
</dbReference>
<gene>
    <name evidence="8" type="ORF">SO694_00069047</name>
</gene>
<feature type="region of interest" description="Disordered" evidence="6">
    <location>
        <begin position="375"/>
        <end position="428"/>
    </location>
</feature>
<feature type="compositionally biased region" description="Low complexity" evidence="6">
    <location>
        <begin position="240"/>
        <end position="256"/>
    </location>
</feature>
<feature type="compositionally biased region" description="Low complexity" evidence="6">
    <location>
        <begin position="137"/>
        <end position="160"/>
    </location>
</feature>
<keyword evidence="2 5" id="KW-0378">Hydrolase</keyword>
<dbReference type="InterPro" id="IPR027417">
    <property type="entry name" value="P-loop_NTPase"/>
</dbReference>
<dbReference type="PANTHER" id="PTHR21529:SF4">
    <property type="entry name" value="TPR AND ANKYRIN REPEAT-CONTAINING PROTEIN 1"/>
    <property type="match status" value="1"/>
</dbReference>
<evidence type="ECO:0000256" key="1">
    <source>
        <dbReference type="ARBA" id="ARBA00022741"/>
    </source>
</evidence>
<keyword evidence="9" id="KW-1185">Reference proteome</keyword>
<feature type="compositionally biased region" description="Polar residues" evidence="6">
    <location>
        <begin position="264"/>
        <end position="278"/>
    </location>
</feature>
<dbReference type="PROSITE" id="PS51198">
    <property type="entry name" value="UVRD_HELICASE_ATP_BIND"/>
    <property type="match status" value="1"/>
</dbReference>
<evidence type="ECO:0000256" key="4">
    <source>
        <dbReference type="ARBA" id="ARBA00022840"/>
    </source>
</evidence>
<dbReference type="Gene3D" id="3.40.50.300">
    <property type="entry name" value="P-loop containing nucleotide triphosphate hydrolases"/>
    <property type="match status" value="1"/>
</dbReference>
<proteinExistence type="predicted"/>
<name>A0ABR1FPZ0_AURAN</name>
<evidence type="ECO:0000256" key="5">
    <source>
        <dbReference type="PROSITE-ProRule" id="PRU00560"/>
    </source>
</evidence>
<organism evidence="8 9">
    <name type="scientific">Aureococcus anophagefferens</name>
    <name type="common">Harmful bloom alga</name>
    <dbReference type="NCBI Taxonomy" id="44056"/>
    <lineage>
        <taxon>Eukaryota</taxon>
        <taxon>Sar</taxon>
        <taxon>Stramenopiles</taxon>
        <taxon>Ochrophyta</taxon>
        <taxon>Pelagophyceae</taxon>
        <taxon>Pelagomonadales</taxon>
        <taxon>Pelagomonadaceae</taxon>
        <taxon>Aureococcus</taxon>
    </lineage>
</organism>
<feature type="compositionally biased region" description="Low complexity" evidence="6">
    <location>
        <begin position="280"/>
        <end position="300"/>
    </location>
</feature>
<dbReference type="EMBL" id="JBBJCI010000292">
    <property type="protein sequence ID" value="KAK7235507.1"/>
    <property type="molecule type" value="Genomic_DNA"/>
</dbReference>
<feature type="compositionally biased region" description="Basic and acidic residues" evidence="6">
    <location>
        <begin position="752"/>
        <end position="763"/>
    </location>
</feature>
<feature type="region of interest" description="Disordered" evidence="6">
    <location>
        <begin position="752"/>
        <end position="793"/>
    </location>
</feature>
<evidence type="ECO:0000313" key="9">
    <source>
        <dbReference type="Proteomes" id="UP001363151"/>
    </source>
</evidence>
<keyword evidence="4 5" id="KW-0067">ATP-binding</keyword>
<feature type="binding site" evidence="5">
    <location>
        <begin position="356"/>
        <end position="363"/>
    </location>
    <ligand>
        <name>ATP</name>
        <dbReference type="ChEBI" id="CHEBI:30616"/>
    </ligand>
</feature>
<feature type="compositionally biased region" description="Low complexity" evidence="6">
    <location>
        <begin position="823"/>
        <end position="838"/>
    </location>
</feature>
<sequence>MAEDPAMQADPAGADLHLLAALSAVWSEPLQRLYDQSPNARQMLDFVMVKNRSLGFGGKPAAPWTRKMDVAAATLRRRLRVLAAARGAAAAAAASGALACARTATRVRLVHGARGARAPVAGPRCAPGRCPRSSRRCGTTPTAAGASSRARPSRTACAAEAVDEADGADDDADEAGDAAGDDASAPPPAPPAQGLGGDVLWTKHAPRGSTGRGEEKSNARARRARRRGRLDLRDGEAPQGRDAAPAPRGQARPGLAHPLGARATASSSSGLSCRTTTIIGARGRSTRSSGPRSPSATATTRRCRWTPGQHAPLLLRRGARRPARLVAGDWTPPMALTAPERAVVVADAPSATLLLGRSGTGKTICTVSRMLDASGSRARRASSPRGRGASWTTSAACSSATATTGRRWRRSTTSSRASRRRRPTSGAARVSFPAVRDDLWQRAATKGGGLGDALTAWTQIRSFLKGSAEAVVKGAALEEADFLAEAFNNRTRLRSADDRRDACRIRARYDRELADRGLWDDADRARAVAARLLADRGAGVRRVYADEVQDSTQAELMVLALACGGDAARLWLAGDTAQAVTYGVHFRFAEVRSALYRCCEAAARSLPPQRVTKLTANYRAHGGVLDVAAAVLDALLGAFPEALDRLPRDEAMARPRPAVAVGDEGRVAALLAADERYVVVAHDEQRDALRAKFPEPTTILGVRDAKGLEFSHAAACGLLLFCEAKTPAGGAFARWLLDRDLAEKFTPPRDDERVFLTRDERGAPRGPRGPRPRSARRAAPRRRGGLRARRRRAAAAAARGAHAAAALADGADDGAVAAPSRTASLARARATPRSSARGAGRRARECRLAILQRCMVGDEARDAADALRDILDLDAQLGARAAPRSTSA</sequence>
<evidence type="ECO:0000256" key="3">
    <source>
        <dbReference type="ARBA" id="ARBA00022806"/>
    </source>
</evidence>
<comment type="caution">
    <text evidence="8">The sequence shown here is derived from an EMBL/GenBank/DDBJ whole genome shotgun (WGS) entry which is preliminary data.</text>
</comment>
<protein>
    <recommendedName>
        <fullName evidence="7">UvrD-like helicase ATP-binding domain-containing protein</fullName>
    </recommendedName>
</protein>
<feature type="compositionally biased region" description="Acidic residues" evidence="6">
    <location>
        <begin position="161"/>
        <end position="180"/>
    </location>
</feature>
<feature type="compositionally biased region" description="Low complexity" evidence="6">
    <location>
        <begin position="383"/>
        <end position="416"/>
    </location>
</feature>
<evidence type="ECO:0000313" key="8">
    <source>
        <dbReference type="EMBL" id="KAK7235507.1"/>
    </source>
</evidence>
<feature type="region of interest" description="Disordered" evidence="6">
    <location>
        <begin position="118"/>
        <end position="303"/>
    </location>
</feature>
<keyword evidence="3 5" id="KW-0347">Helicase</keyword>
<feature type="region of interest" description="Disordered" evidence="6">
    <location>
        <begin position="823"/>
        <end position="842"/>
    </location>
</feature>
<feature type="compositionally biased region" description="Basic residues" evidence="6">
    <location>
        <begin position="219"/>
        <end position="228"/>
    </location>
</feature>
<dbReference type="PANTHER" id="PTHR21529">
    <property type="entry name" value="MAMMARY TURMOR VIRUS RECEPTOR HOMOLOG 1, 2 MTVR1, 2"/>
    <property type="match status" value="1"/>
</dbReference>
<evidence type="ECO:0000259" key="7">
    <source>
        <dbReference type="PROSITE" id="PS51198"/>
    </source>
</evidence>